<dbReference type="AlphaFoldDB" id="A0A8J3BCN1"/>
<dbReference type="PANTHER" id="PTHR46943:SF1">
    <property type="entry name" value="PENTRAXIN-RELATED PROTEIN PTX3"/>
    <property type="match status" value="1"/>
</dbReference>
<reference evidence="5" key="1">
    <citation type="journal article" date="2014" name="Int. J. Syst. Evol. Microbiol.">
        <title>Complete genome sequence of Corynebacterium casei LMG S-19264T (=DSM 44701T), isolated from a smear-ripened cheese.</title>
        <authorList>
            <consortium name="US DOE Joint Genome Institute (JGI-PGF)"/>
            <person name="Walter F."/>
            <person name="Albersmeier A."/>
            <person name="Kalinowski J."/>
            <person name="Ruckert C."/>
        </authorList>
    </citation>
    <scope>NUCLEOTIDE SEQUENCE</scope>
    <source>
        <strain evidence="5">JCM 3090</strain>
    </source>
</reference>
<keyword evidence="2" id="KW-1015">Disulfide bond</keyword>
<feature type="domain" description="LamG-like jellyroll fold" evidence="4">
    <location>
        <begin position="798"/>
        <end position="940"/>
    </location>
</feature>
<organism evidence="5 6">
    <name type="scientific">Pilimelia anulata</name>
    <dbReference type="NCBI Taxonomy" id="53371"/>
    <lineage>
        <taxon>Bacteria</taxon>
        <taxon>Bacillati</taxon>
        <taxon>Actinomycetota</taxon>
        <taxon>Actinomycetes</taxon>
        <taxon>Micromonosporales</taxon>
        <taxon>Micromonosporaceae</taxon>
        <taxon>Pilimelia</taxon>
    </lineage>
</organism>
<evidence type="ECO:0000313" key="5">
    <source>
        <dbReference type="EMBL" id="GGK04365.1"/>
    </source>
</evidence>
<evidence type="ECO:0000259" key="4">
    <source>
        <dbReference type="SMART" id="SM00560"/>
    </source>
</evidence>
<accession>A0A8J3BCN1</accession>
<feature type="domain" description="LamG-like jellyroll fold" evidence="4">
    <location>
        <begin position="596"/>
        <end position="735"/>
    </location>
</feature>
<evidence type="ECO:0000256" key="1">
    <source>
        <dbReference type="ARBA" id="ARBA00022729"/>
    </source>
</evidence>
<dbReference type="InterPro" id="IPR042837">
    <property type="entry name" value="PTX3"/>
</dbReference>
<dbReference type="InterPro" id="IPR006558">
    <property type="entry name" value="LamG-like"/>
</dbReference>
<feature type="domain" description="LamG-like jellyroll fold" evidence="4">
    <location>
        <begin position="374"/>
        <end position="524"/>
    </location>
</feature>
<protein>
    <recommendedName>
        <fullName evidence="4">LamG-like jellyroll fold domain-containing protein</fullName>
    </recommendedName>
</protein>
<dbReference type="InterPro" id="IPR013320">
    <property type="entry name" value="ConA-like_dom_sf"/>
</dbReference>
<gene>
    <name evidence="5" type="ORF">GCM10010123_37880</name>
</gene>
<keyword evidence="6" id="KW-1185">Reference proteome</keyword>
<feature type="domain" description="LamG-like jellyroll fold" evidence="4">
    <location>
        <begin position="163"/>
        <end position="302"/>
    </location>
</feature>
<dbReference type="SUPFAM" id="SSF49899">
    <property type="entry name" value="Concanavalin A-like lectins/glucanases"/>
    <property type="match status" value="4"/>
</dbReference>
<comment type="caution">
    <text evidence="5">The sequence shown here is derived from an EMBL/GenBank/DDBJ whole genome shotgun (WGS) entry which is preliminary data.</text>
</comment>
<dbReference type="Proteomes" id="UP000649739">
    <property type="component" value="Unassembled WGS sequence"/>
</dbReference>
<sequence length="950" mass="98182">MDALGKPPRPALHRLLLVWVALAAVWSLPQAAAAYSTTTRNLANQLNLAATFPSYATTVDNDSPLFHHRQDDAESSSGTPAAADASGNNRTGAYAGPTEGPRTWWQFEEGTGTATTDNGGGAAVGTLTGANAAWNARGQVGGGFEVASGTGYVAGPSRVRTDAAFTVSAWAYVTGTGAHRTIVAQAGTTTSGFVLRRDSTNVWYFGMPRTDVASPTVDAVSAGAASASTWTHLVGVYDDAADLLRLYVNGASVGTVAHTTNSFNAGGDLLAGVTYWSGAAGTNQLTGRVDDVQMYPRALSATEVSDLYRAPGTVWRCDEGSGARVEDGAQYGNTGTTANTSWVSGGGPDGAGALSFNGTSSRVEGGQEGVHVDRSFSVSAWARIPDVSATYVIASQNETVTSWSGAGQSSFLLRYDLSRDSWNFALIDRTTTNSYPANNAVGSSPTPNRWYHVVGVYDDATDSMYTYVDGVASAARSYTDAMEGTPNTSQPLRAGVRQLSGVNDAWFKGQVAELRTYQRALSAADITALYRDNPLTRWEFSEGSGTSVADSANRGATGTVSNTAAWNAGGQSGSAFAANGSSYLTSGSNGLVATGTSYTVAAWLYLSDKSTSRAAISQDGTNVSGFQLGYYQPSDRLVLYTTRTDSTGGTVDAALGTTSPALNTWIHVAGIYDAAAGQLYLYVNGALASSAAHPATWSATGGFRIGRGWWTAAAAYYWQGRIDSVRAYGRALSAAEVSALYTAAAGPAGISSDARRSNLSAAQAGSLTGADQSTSTAVGYGGGAGAGGYQPIQYSNPNTFTVSAIFRADAASPGGAIAGFSAGTALVDTTADRVVFVDSGGRITFAVYSGGVAKTVRSPASYKDGAWHHVAVSLGAAGMKLYVDGTLVASDAATTTGENVSGYWRWGSANLARYANPPTDYRFTGTLDEIAVFNTQLADGRIGAEQVARS</sequence>
<evidence type="ECO:0000313" key="6">
    <source>
        <dbReference type="Proteomes" id="UP000649739"/>
    </source>
</evidence>
<proteinExistence type="predicted"/>
<dbReference type="RefSeq" id="WP_189171531.1">
    <property type="nucleotide sequence ID" value="NZ_BMQB01000009.1"/>
</dbReference>
<dbReference type="Gene3D" id="2.60.120.200">
    <property type="match status" value="4"/>
</dbReference>
<evidence type="ECO:0000256" key="3">
    <source>
        <dbReference type="SAM" id="MobiDB-lite"/>
    </source>
</evidence>
<evidence type="ECO:0000256" key="2">
    <source>
        <dbReference type="ARBA" id="ARBA00023157"/>
    </source>
</evidence>
<dbReference type="GO" id="GO:0006955">
    <property type="term" value="P:immune response"/>
    <property type="evidence" value="ECO:0007669"/>
    <property type="project" value="InterPro"/>
</dbReference>
<dbReference type="EMBL" id="BMQB01000009">
    <property type="protein sequence ID" value="GGK04365.1"/>
    <property type="molecule type" value="Genomic_DNA"/>
</dbReference>
<feature type="region of interest" description="Disordered" evidence="3">
    <location>
        <begin position="62"/>
        <end position="105"/>
    </location>
</feature>
<keyword evidence="1" id="KW-0732">Signal</keyword>
<dbReference type="Pfam" id="PF13385">
    <property type="entry name" value="Laminin_G_3"/>
    <property type="match status" value="4"/>
</dbReference>
<name>A0A8J3BCN1_9ACTN</name>
<dbReference type="PANTHER" id="PTHR46943">
    <property type="entry name" value="PENTRAXIN-RELATED PROTEIN PTX3"/>
    <property type="match status" value="1"/>
</dbReference>
<dbReference type="SMART" id="SM00560">
    <property type="entry name" value="LamGL"/>
    <property type="match status" value="4"/>
</dbReference>
<reference evidence="5" key="2">
    <citation type="submission" date="2020-09" db="EMBL/GenBank/DDBJ databases">
        <authorList>
            <person name="Sun Q."/>
            <person name="Ohkuma M."/>
        </authorList>
    </citation>
    <scope>NUCLEOTIDE SEQUENCE</scope>
    <source>
        <strain evidence="5">JCM 3090</strain>
    </source>
</reference>